<dbReference type="Gramene" id="Mp8g08520.1">
    <property type="protein sequence ID" value="Mp8g08520.1.cds1"/>
    <property type="gene ID" value="Mp8g08520"/>
</dbReference>
<name>A0A2R6WRN7_MARPO</name>
<reference evidence="2" key="1">
    <citation type="journal article" date="2017" name="Cell">
        <title>Insights into land plant evolution garnered from the Marchantia polymorpha genome.</title>
        <authorList>
            <person name="Bowman J.L."/>
            <person name="Kohchi T."/>
            <person name="Yamato K.T."/>
            <person name="Jenkins J."/>
            <person name="Shu S."/>
            <person name="Ishizaki K."/>
            <person name="Yamaoka S."/>
            <person name="Nishihama R."/>
            <person name="Nakamura Y."/>
            <person name="Berger F."/>
            <person name="Adam C."/>
            <person name="Aki S.S."/>
            <person name="Althoff F."/>
            <person name="Araki T."/>
            <person name="Arteaga-Vazquez M.A."/>
            <person name="Balasubrmanian S."/>
            <person name="Barry K."/>
            <person name="Bauer D."/>
            <person name="Boehm C.R."/>
            <person name="Briginshaw L."/>
            <person name="Caballero-Perez J."/>
            <person name="Catarino B."/>
            <person name="Chen F."/>
            <person name="Chiyoda S."/>
            <person name="Chovatia M."/>
            <person name="Davies K.M."/>
            <person name="Delmans M."/>
            <person name="Demura T."/>
            <person name="Dierschke T."/>
            <person name="Dolan L."/>
            <person name="Dorantes-Acosta A.E."/>
            <person name="Eklund D.M."/>
            <person name="Florent S.N."/>
            <person name="Flores-Sandoval E."/>
            <person name="Fujiyama A."/>
            <person name="Fukuzawa H."/>
            <person name="Galik B."/>
            <person name="Grimanelli D."/>
            <person name="Grimwood J."/>
            <person name="Grossniklaus U."/>
            <person name="Hamada T."/>
            <person name="Haseloff J."/>
            <person name="Hetherington A.J."/>
            <person name="Higo A."/>
            <person name="Hirakawa Y."/>
            <person name="Hundley H.N."/>
            <person name="Ikeda Y."/>
            <person name="Inoue K."/>
            <person name="Inoue S.I."/>
            <person name="Ishida S."/>
            <person name="Jia Q."/>
            <person name="Kakita M."/>
            <person name="Kanazawa T."/>
            <person name="Kawai Y."/>
            <person name="Kawashima T."/>
            <person name="Kennedy M."/>
            <person name="Kinose K."/>
            <person name="Kinoshita T."/>
            <person name="Kohara Y."/>
            <person name="Koide E."/>
            <person name="Komatsu K."/>
            <person name="Kopischke S."/>
            <person name="Kubo M."/>
            <person name="Kyozuka J."/>
            <person name="Lagercrantz U."/>
            <person name="Lin S.S."/>
            <person name="Lindquist E."/>
            <person name="Lipzen A.M."/>
            <person name="Lu C.W."/>
            <person name="De Luna E."/>
            <person name="Martienssen R.A."/>
            <person name="Minamino N."/>
            <person name="Mizutani M."/>
            <person name="Mizutani M."/>
            <person name="Mochizuki N."/>
            <person name="Monte I."/>
            <person name="Mosher R."/>
            <person name="Nagasaki H."/>
            <person name="Nakagami H."/>
            <person name="Naramoto S."/>
            <person name="Nishitani K."/>
            <person name="Ohtani M."/>
            <person name="Okamoto T."/>
            <person name="Okumura M."/>
            <person name="Phillips J."/>
            <person name="Pollak B."/>
            <person name="Reinders A."/>
            <person name="Rovekamp M."/>
            <person name="Sano R."/>
            <person name="Sawa S."/>
            <person name="Schmid M.W."/>
            <person name="Shirakawa M."/>
            <person name="Solano R."/>
            <person name="Spunde A."/>
            <person name="Suetsugu N."/>
            <person name="Sugano S."/>
            <person name="Sugiyama A."/>
            <person name="Sun R."/>
            <person name="Suzuki Y."/>
            <person name="Takenaka M."/>
            <person name="Takezawa D."/>
            <person name="Tomogane H."/>
            <person name="Tsuzuki M."/>
            <person name="Ueda T."/>
            <person name="Umeda M."/>
            <person name="Ward J.M."/>
            <person name="Watanabe Y."/>
            <person name="Yazaki K."/>
            <person name="Yokoyama R."/>
            <person name="Yoshitake Y."/>
            <person name="Yotsui I."/>
            <person name="Zachgo S."/>
            <person name="Schmutz J."/>
        </authorList>
    </citation>
    <scope>NUCLEOTIDE SEQUENCE [LARGE SCALE GENOMIC DNA]</scope>
    <source>
        <strain evidence="2">Tak-1</strain>
    </source>
</reference>
<proteinExistence type="predicted"/>
<dbReference type="Proteomes" id="UP000244005">
    <property type="component" value="Unassembled WGS sequence"/>
</dbReference>
<accession>A0A2R6WRN7</accession>
<dbReference type="AlphaFoldDB" id="A0A2R6WRN7"/>
<evidence type="ECO:0000313" key="2">
    <source>
        <dbReference type="Proteomes" id="UP000244005"/>
    </source>
</evidence>
<protein>
    <submittedName>
        <fullName evidence="1">Uncharacterized protein</fullName>
    </submittedName>
</protein>
<keyword evidence="2" id="KW-1185">Reference proteome</keyword>
<dbReference type="EMBL" id="KZ772735">
    <property type="protein sequence ID" value="PTQ36528.1"/>
    <property type="molecule type" value="Genomic_DNA"/>
</dbReference>
<gene>
    <name evidence="1" type="ORF">MARPO_0063s0066</name>
</gene>
<organism evidence="1 2">
    <name type="scientific">Marchantia polymorpha</name>
    <name type="common">Common liverwort</name>
    <name type="synonym">Marchantia aquatica</name>
    <dbReference type="NCBI Taxonomy" id="3197"/>
    <lineage>
        <taxon>Eukaryota</taxon>
        <taxon>Viridiplantae</taxon>
        <taxon>Streptophyta</taxon>
        <taxon>Embryophyta</taxon>
        <taxon>Marchantiophyta</taxon>
        <taxon>Marchantiopsida</taxon>
        <taxon>Marchantiidae</taxon>
        <taxon>Marchantiales</taxon>
        <taxon>Marchantiaceae</taxon>
        <taxon>Marchantia</taxon>
    </lineage>
</organism>
<sequence>MGLGGMFRQRARAGNLFILSDGVKLLVGSAYCVSRSGPSSNLPFALQEPRIKNRAPGLLPQMSSSSFACVLHTVGKVISSKCSGALGNISWLSVDSSGVGIGCCFLVAEKFFFG</sequence>
<evidence type="ECO:0000313" key="1">
    <source>
        <dbReference type="EMBL" id="PTQ36528.1"/>
    </source>
</evidence>